<gene>
    <name evidence="2" type="ORF">DFP97_12317</name>
</gene>
<proteinExistence type="predicted"/>
<feature type="region of interest" description="Disordered" evidence="1">
    <location>
        <begin position="92"/>
        <end position="117"/>
    </location>
</feature>
<comment type="caution">
    <text evidence="2">The sequence shown here is derived from an EMBL/GenBank/DDBJ whole genome shotgun (WGS) entry which is preliminary data.</text>
</comment>
<sequence length="164" mass="18701">MLTFEQKLSIIEAFPELQRKDVSLGRTNFHYEESAHEKKTVVYHLHPNGNGYVFAGLLDGVATDDRGLVNIRDFSSEELRSLIERSISSLAAAPPEKEASAKKNKASGRKPPQEERWIGPDNATLTLLFEEDLWYLYAGLNLESAFETYEEAEQYLEEEQFTRA</sequence>
<organism evidence="2 3">
    <name type="scientific">Paenibacillus prosopidis</name>
    <dbReference type="NCBI Taxonomy" id="630520"/>
    <lineage>
        <taxon>Bacteria</taxon>
        <taxon>Bacillati</taxon>
        <taxon>Bacillota</taxon>
        <taxon>Bacilli</taxon>
        <taxon>Bacillales</taxon>
        <taxon>Paenibacillaceae</taxon>
        <taxon>Paenibacillus</taxon>
    </lineage>
</organism>
<protein>
    <submittedName>
        <fullName evidence="2">Uncharacterized protein</fullName>
    </submittedName>
</protein>
<evidence type="ECO:0000313" key="3">
    <source>
        <dbReference type="Proteomes" id="UP000252415"/>
    </source>
</evidence>
<accession>A0A368VJK5</accession>
<dbReference type="AlphaFoldDB" id="A0A368VJK5"/>
<evidence type="ECO:0000256" key="1">
    <source>
        <dbReference type="SAM" id="MobiDB-lite"/>
    </source>
</evidence>
<reference evidence="2 3" key="1">
    <citation type="submission" date="2018-07" db="EMBL/GenBank/DDBJ databases">
        <title>Genomic Encyclopedia of Type Strains, Phase III (KMG-III): the genomes of soil and plant-associated and newly described type strains.</title>
        <authorList>
            <person name="Whitman W."/>
        </authorList>
    </citation>
    <scope>NUCLEOTIDE SEQUENCE [LARGE SCALE GENOMIC DNA]</scope>
    <source>
        <strain evidence="2 3">CECT 7506</strain>
    </source>
</reference>
<dbReference type="Proteomes" id="UP000252415">
    <property type="component" value="Unassembled WGS sequence"/>
</dbReference>
<evidence type="ECO:0000313" key="2">
    <source>
        <dbReference type="EMBL" id="RCW41488.1"/>
    </source>
</evidence>
<keyword evidence="3" id="KW-1185">Reference proteome</keyword>
<name>A0A368VJK5_9BACL</name>
<dbReference type="OrthoDB" id="2360619at2"/>
<dbReference type="EMBL" id="QPJD01000023">
    <property type="protein sequence ID" value="RCW41488.1"/>
    <property type="molecule type" value="Genomic_DNA"/>
</dbReference>
<dbReference type="RefSeq" id="WP_114383796.1">
    <property type="nucleotide sequence ID" value="NZ_QPJD01000023.1"/>
</dbReference>